<keyword evidence="2" id="KW-1185">Reference proteome</keyword>
<dbReference type="AlphaFoldDB" id="W7DYG6"/>
<dbReference type="EMBL" id="KI968795">
    <property type="protein sequence ID" value="EUN23063.1"/>
    <property type="molecule type" value="Genomic_DNA"/>
</dbReference>
<sequence length="517" mass="59952">MRSFLQTMKRWREERNLIKNPAKQDDQKVKASIAALHHEEREFIENVEKQNNEQVQALLAALHKSQCNMDPLIAAQVYNSRFCPLTSRFPDELLLCILDFLHDDVVTLSCLRIASRKFLYIIGNQLLRQDPFFGLYHPSLLSEVPKGQFRRLIQRDGRCNDCRQWNETCDPRYSDCCKFWPSSACFEDFAEYIRLCRKLHCYACDSLHSAWEFSFENRQYSGYWRKRRCLGQQGSVELCNHIQITWAAIKAHIDDWRRQQHYRGGDWQACLDSFSIECHDANHDIRCTASEPPTWPRARLSTTYIDNANPDTVVLNLEWTPHSRIDTMALTANGRIPAPELRLLFHRLRGLGPANALYPLSRFGDPPEMAFFGPLSHLRQFVHYQTGENDQTRPLPTLIPSIHTDMGLQPHVSSIDGGHGKKLTMKLHSLKSTGAASISSYCIVLRYERDIVICKARDLADPTVKIVPTHCWLHTMDTQTYPHPQASHVRPQCKDVTCVNYFKRHKGRHRCTGWNCF</sequence>
<name>W7DYG6_BIPV3</name>
<dbReference type="Proteomes" id="UP000054337">
    <property type="component" value="Unassembled WGS sequence"/>
</dbReference>
<reference evidence="1 2" key="1">
    <citation type="journal article" date="2013" name="PLoS Genet.">
        <title>Comparative genome structure, secondary metabolite, and effector coding capacity across Cochliobolus pathogens.</title>
        <authorList>
            <person name="Condon B.J."/>
            <person name="Leng Y."/>
            <person name="Wu D."/>
            <person name="Bushley K.E."/>
            <person name="Ohm R.A."/>
            <person name="Otillar R."/>
            <person name="Martin J."/>
            <person name="Schackwitz W."/>
            <person name="Grimwood J."/>
            <person name="MohdZainudin N."/>
            <person name="Xue C."/>
            <person name="Wang R."/>
            <person name="Manning V.A."/>
            <person name="Dhillon B."/>
            <person name="Tu Z.J."/>
            <person name="Steffenson B.J."/>
            <person name="Salamov A."/>
            <person name="Sun H."/>
            <person name="Lowry S."/>
            <person name="LaButti K."/>
            <person name="Han J."/>
            <person name="Copeland A."/>
            <person name="Lindquist E."/>
            <person name="Barry K."/>
            <person name="Schmutz J."/>
            <person name="Baker S.E."/>
            <person name="Ciuffetti L.M."/>
            <person name="Grigoriev I.V."/>
            <person name="Zhong S."/>
            <person name="Turgeon B.G."/>
        </authorList>
    </citation>
    <scope>NUCLEOTIDE SEQUENCE [LARGE SCALE GENOMIC DNA]</scope>
    <source>
        <strain evidence="1 2">FI3</strain>
    </source>
</reference>
<proteinExistence type="predicted"/>
<evidence type="ECO:0008006" key="3">
    <source>
        <dbReference type="Google" id="ProtNLM"/>
    </source>
</evidence>
<gene>
    <name evidence="1" type="ORF">COCVIDRAFT_109766</name>
</gene>
<dbReference type="HOGENOM" id="CLU_040205_0_0_1"/>
<evidence type="ECO:0000313" key="1">
    <source>
        <dbReference type="EMBL" id="EUN23063.1"/>
    </source>
</evidence>
<dbReference type="RefSeq" id="XP_014552646.1">
    <property type="nucleotide sequence ID" value="XM_014697160.1"/>
</dbReference>
<dbReference type="OrthoDB" id="3692147at2759"/>
<dbReference type="GeneID" id="26249640"/>
<accession>W7DYG6</accession>
<protein>
    <recommendedName>
        <fullName evidence="3">F-box domain-containing protein</fullName>
    </recommendedName>
</protein>
<evidence type="ECO:0000313" key="2">
    <source>
        <dbReference type="Proteomes" id="UP000054337"/>
    </source>
</evidence>
<organism evidence="1 2">
    <name type="scientific">Bipolaris victoriae (strain FI3)</name>
    <name type="common">Victoria blight of oats agent</name>
    <name type="synonym">Cochliobolus victoriae</name>
    <dbReference type="NCBI Taxonomy" id="930091"/>
    <lineage>
        <taxon>Eukaryota</taxon>
        <taxon>Fungi</taxon>
        <taxon>Dikarya</taxon>
        <taxon>Ascomycota</taxon>
        <taxon>Pezizomycotina</taxon>
        <taxon>Dothideomycetes</taxon>
        <taxon>Pleosporomycetidae</taxon>
        <taxon>Pleosporales</taxon>
        <taxon>Pleosporineae</taxon>
        <taxon>Pleosporaceae</taxon>
        <taxon>Bipolaris</taxon>
    </lineage>
</organism>